<feature type="region of interest" description="Disordered" evidence="9">
    <location>
        <begin position="360"/>
        <end position="394"/>
    </location>
</feature>
<name>A0AAZ3PE29_ONCTS</name>
<dbReference type="PANTHER" id="PTHR11375:SF2">
    <property type="entry name" value="ACIDIC LEUCINE-RICH NUCLEAR PHOSPHOPROTEIN 32 FAMILY MEMBER B"/>
    <property type="match status" value="1"/>
</dbReference>
<keyword evidence="4" id="KW-0677">Repeat</keyword>
<dbReference type="Pfam" id="PF14580">
    <property type="entry name" value="LRR_9"/>
    <property type="match status" value="1"/>
</dbReference>
<proteinExistence type="inferred from homology"/>
<dbReference type="GO" id="GO:0005634">
    <property type="term" value="C:nucleus"/>
    <property type="evidence" value="ECO:0007669"/>
    <property type="project" value="UniProtKB-SubCell"/>
</dbReference>
<evidence type="ECO:0000256" key="9">
    <source>
        <dbReference type="SAM" id="MobiDB-lite"/>
    </source>
</evidence>
<evidence type="ECO:0000256" key="3">
    <source>
        <dbReference type="ARBA" id="ARBA00022614"/>
    </source>
</evidence>
<keyword evidence="2" id="KW-0597">Phosphoprotein</keyword>
<dbReference type="Proteomes" id="UP000694402">
    <property type="component" value="Unassembled WGS sequence"/>
</dbReference>
<evidence type="ECO:0000313" key="12">
    <source>
        <dbReference type="Proteomes" id="UP000694402"/>
    </source>
</evidence>
<reference evidence="11" key="2">
    <citation type="submission" date="2025-08" db="UniProtKB">
        <authorList>
            <consortium name="Ensembl"/>
        </authorList>
    </citation>
    <scope>IDENTIFICATION</scope>
</reference>
<dbReference type="FunFam" id="3.80.10.10:FF:000003">
    <property type="entry name" value="Acidic leucine-rich nuclear phosphoprotein 32 family member A"/>
    <property type="match status" value="1"/>
</dbReference>
<keyword evidence="3 8" id="KW-0433">Leucine-rich repeat</keyword>
<comment type="similarity">
    <text evidence="7 8">Belongs to the ANP32 family.</text>
</comment>
<dbReference type="InterPro" id="IPR009057">
    <property type="entry name" value="Homeodomain-like_sf"/>
</dbReference>
<protein>
    <recommendedName>
        <fullName evidence="8">Acidic leucine-rich nuclear phosphoprotein 32 family member</fullName>
    </recommendedName>
</protein>
<dbReference type="SUPFAM" id="SSF52058">
    <property type="entry name" value="L domain-like"/>
    <property type="match status" value="1"/>
</dbReference>
<dbReference type="SMART" id="SM00446">
    <property type="entry name" value="LRRcap"/>
    <property type="match status" value="1"/>
</dbReference>
<dbReference type="AlphaFoldDB" id="A0AAZ3PE29"/>
<evidence type="ECO:0000256" key="7">
    <source>
        <dbReference type="ARBA" id="ARBA00025777"/>
    </source>
</evidence>
<evidence type="ECO:0000259" key="10">
    <source>
        <dbReference type="SMART" id="SM00446"/>
    </source>
</evidence>
<feature type="domain" description="U2A'/phosphoprotein 32 family A C-terminal" evidence="10">
    <location>
        <begin position="336"/>
        <end position="354"/>
    </location>
</feature>
<dbReference type="Gene3D" id="3.80.10.10">
    <property type="entry name" value="Ribonuclease Inhibitor"/>
    <property type="match status" value="1"/>
</dbReference>
<keyword evidence="6 8" id="KW-0539">Nucleus</keyword>
<sequence>MLSSYNLKECIKLSVIEYTCQTNVDTCFSIASKILSQLSAKMAAIQYPTPGVKHIIWCTTPFPKMDRSYRQSRGRGLLYKACRQASSYVILNVRMGKKSDLRDFERGMIVGSRRAGSSISQTSALLGFSRTAVSVVYREWRDKQKTSSQRQSSGRKQLVDKRGRRRLERIVQTNRRATVRQITAQYNSGVQNGISERTTRRSLSRMGYSSKRRANEEWKNIACVDTVRELVLDNCRSNEGKIKGLTEEFVNLEFLSLINVGLISVSNLPKLGKLKKLELSDNRISGGLDVLAEKLPNLTHLNLSGNKLKDISTLEPLKKLDSLKSLDLFNCEVTNLNDYRESVFKLLPQLTYLDGYDAEDREATDSDGEVDDDDEDEDVEEEDFDEEDDDYEEERVVVGEDDELSGDKEVKSIWFESSLPTPSLSTLTPTLPTPRLSPIFEPSRARLYQTVGQSGAASAPWNPETFPRFSSSALLRIPQFHCQLPLYVYLCEDFRIGISFWVCAFNIFVG</sequence>
<dbReference type="GeneTree" id="ENSGT00950000182907"/>
<evidence type="ECO:0000256" key="1">
    <source>
        <dbReference type="ARBA" id="ARBA00004123"/>
    </source>
</evidence>
<keyword evidence="12" id="KW-1185">Reference proteome</keyword>
<organism evidence="11 12">
    <name type="scientific">Oncorhynchus tshawytscha</name>
    <name type="common">Chinook salmon</name>
    <name type="synonym">Salmo tshawytscha</name>
    <dbReference type="NCBI Taxonomy" id="74940"/>
    <lineage>
        <taxon>Eukaryota</taxon>
        <taxon>Metazoa</taxon>
        <taxon>Chordata</taxon>
        <taxon>Craniata</taxon>
        <taxon>Vertebrata</taxon>
        <taxon>Euteleostomi</taxon>
        <taxon>Actinopterygii</taxon>
        <taxon>Neopterygii</taxon>
        <taxon>Teleostei</taxon>
        <taxon>Protacanthopterygii</taxon>
        <taxon>Salmoniformes</taxon>
        <taxon>Salmonidae</taxon>
        <taxon>Salmoninae</taxon>
        <taxon>Oncorhynchus</taxon>
    </lineage>
</organism>
<keyword evidence="5" id="KW-0143">Chaperone</keyword>
<evidence type="ECO:0000256" key="5">
    <source>
        <dbReference type="ARBA" id="ARBA00023186"/>
    </source>
</evidence>
<reference evidence="11" key="3">
    <citation type="submission" date="2025-09" db="UniProtKB">
        <authorList>
            <consortium name="Ensembl"/>
        </authorList>
    </citation>
    <scope>IDENTIFICATION</scope>
</reference>
<evidence type="ECO:0000256" key="6">
    <source>
        <dbReference type="ARBA" id="ARBA00023242"/>
    </source>
</evidence>
<evidence type="ECO:0000256" key="4">
    <source>
        <dbReference type="ARBA" id="ARBA00022737"/>
    </source>
</evidence>
<evidence type="ECO:0000256" key="8">
    <source>
        <dbReference type="RuleBase" id="RU369103"/>
    </source>
</evidence>
<comment type="subcellular location">
    <subcellularLocation>
        <location evidence="1 8">Nucleus</location>
    </subcellularLocation>
</comment>
<accession>A0AAZ3PE29</accession>
<dbReference type="Ensembl" id="ENSOTST00005145819.1">
    <property type="protein sequence ID" value="ENSOTSP00005114730.1"/>
    <property type="gene ID" value="ENSOTSG00005018509.2"/>
</dbReference>
<dbReference type="GO" id="GO:0042981">
    <property type="term" value="P:regulation of apoptotic process"/>
    <property type="evidence" value="ECO:0007669"/>
    <property type="project" value="TreeGrafter"/>
</dbReference>
<dbReference type="GO" id="GO:0042393">
    <property type="term" value="F:histone binding"/>
    <property type="evidence" value="ECO:0007669"/>
    <property type="project" value="TreeGrafter"/>
</dbReference>
<gene>
    <name evidence="11" type="primary">LOC112242584</name>
</gene>
<reference evidence="12" key="1">
    <citation type="journal article" date="2018" name="PLoS ONE">
        <title>Chinook salmon (Oncorhynchus tshawytscha) genome and transcriptome.</title>
        <authorList>
            <person name="Christensen K.A."/>
            <person name="Leong J.S."/>
            <person name="Sakhrani D."/>
            <person name="Biagi C.A."/>
            <person name="Minkley D.R."/>
            <person name="Withler R.E."/>
            <person name="Rondeau E.B."/>
            <person name="Koop B.F."/>
            <person name="Devlin R.H."/>
        </authorList>
    </citation>
    <scope>NUCLEOTIDE SEQUENCE [LARGE SCALE GENOMIC DNA]</scope>
</reference>
<dbReference type="InterPro" id="IPR045081">
    <property type="entry name" value="AN32"/>
</dbReference>
<dbReference type="PANTHER" id="PTHR11375">
    <property type="entry name" value="ACIDIC LEUCINE-RICH NUCLEAR PHOSPHOPROTEIN 32"/>
    <property type="match status" value="1"/>
</dbReference>
<comment type="function">
    <text evidence="8">Multifunctional protein that is involved in the regulation of many processes.</text>
</comment>
<dbReference type="SUPFAM" id="SSF46689">
    <property type="entry name" value="Homeodomain-like"/>
    <property type="match status" value="1"/>
</dbReference>
<dbReference type="PROSITE" id="PS51450">
    <property type="entry name" value="LRR"/>
    <property type="match status" value="1"/>
</dbReference>
<dbReference type="InterPro" id="IPR003603">
    <property type="entry name" value="U2A'_phosphoprotein32A_C"/>
</dbReference>
<dbReference type="InterPro" id="IPR001611">
    <property type="entry name" value="Leu-rich_rpt"/>
</dbReference>
<evidence type="ECO:0000256" key="2">
    <source>
        <dbReference type="ARBA" id="ARBA00022553"/>
    </source>
</evidence>
<evidence type="ECO:0000313" key="11">
    <source>
        <dbReference type="Ensembl" id="ENSOTSP00005114730.1"/>
    </source>
</evidence>
<dbReference type="InterPro" id="IPR032675">
    <property type="entry name" value="LRR_dom_sf"/>
</dbReference>